<sequence length="109" mass="12261">MHPSLRLANARQPLIRFLGKRQWPTKPEEQHPHPFAPPEFKQHFSDFLKKFQSTPAAASSAGASAGSAKKAEGGGQVFAEFWQAPSRLWKRELEEWEIELVQSGGATRH</sequence>
<evidence type="ECO:0000313" key="5">
    <source>
        <dbReference type="Proteomes" id="UP000230002"/>
    </source>
</evidence>
<reference evidence="4 5" key="1">
    <citation type="journal article" date="2015" name="Sci. Rep.">
        <title>Chromosome-level genome map provides insights into diverse defense mechanisms in the medicinal fungus Ganoderma sinense.</title>
        <authorList>
            <person name="Zhu Y."/>
            <person name="Xu J."/>
            <person name="Sun C."/>
            <person name="Zhou S."/>
            <person name="Xu H."/>
            <person name="Nelson D.R."/>
            <person name="Qian J."/>
            <person name="Song J."/>
            <person name="Luo H."/>
            <person name="Xiang L."/>
            <person name="Li Y."/>
            <person name="Xu Z."/>
            <person name="Ji A."/>
            <person name="Wang L."/>
            <person name="Lu S."/>
            <person name="Hayward A."/>
            <person name="Sun W."/>
            <person name="Li X."/>
            <person name="Schwartz D.C."/>
            <person name="Wang Y."/>
            <person name="Chen S."/>
        </authorList>
    </citation>
    <scope>NUCLEOTIDE SEQUENCE [LARGE SCALE GENOMIC DNA]</scope>
    <source>
        <strain evidence="4 5">ZZ0214-1</strain>
    </source>
</reference>
<dbReference type="OrthoDB" id="2116030at2759"/>
<dbReference type="EMBL" id="AYKW01000001">
    <property type="protein sequence ID" value="PIL36590.1"/>
    <property type="molecule type" value="Genomic_DNA"/>
</dbReference>
<evidence type="ECO:0000313" key="4">
    <source>
        <dbReference type="EMBL" id="PIL36590.1"/>
    </source>
</evidence>
<proteinExistence type="inferred from homology"/>
<dbReference type="GO" id="GO:0005739">
    <property type="term" value="C:mitochondrion"/>
    <property type="evidence" value="ECO:0007669"/>
    <property type="project" value="UniProtKB-SubCell"/>
</dbReference>
<comment type="similarity">
    <text evidence="3">Belongs to the alpha-ketoglutarate dehydrogenase component 4 family.</text>
</comment>
<gene>
    <name evidence="4" type="ORF">GSI_00279</name>
</gene>
<evidence type="ECO:0000256" key="1">
    <source>
        <dbReference type="ARBA" id="ARBA00004173"/>
    </source>
</evidence>
<dbReference type="InterPro" id="IPR020373">
    <property type="entry name" value="Kgd4/YMR-31"/>
</dbReference>
<organism evidence="4 5">
    <name type="scientific">Ganoderma sinense ZZ0214-1</name>
    <dbReference type="NCBI Taxonomy" id="1077348"/>
    <lineage>
        <taxon>Eukaryota</taxon>
        <taxon>Fungi</taxon>
        <taxon>Dikarya</taxon>
        <taxon>Basidiomycota</taxon>
        <taxon>Agaricomycotina</taxon>
        <taxon>Agaricomycetes</taxon>
        <taxon>Polyporales</taxon>
        <taxon>Polyporaceae</taxon>
        <taxon>Ganoderma</taxon>
    </lineage>
</organism>
<comment type="subcellular location">
    <subcellularLocation>
        <location evidence="1">Mitochondrion</location>
    </subcellularLocation>
</comment>
<protein>
    <submittedName>
        <fullName evidence="4">Uncharacterized protein</fullName>
    </submittedName>
</protein>
<evidence type="ECO:0000256" key="2">
    <source>
        <dbReference type="ARBA" id="ARBA00023128"/>
    </source>
</evidence>
<comment type="caution">
    <text evidence="4">The sequence shown here is derived from an EMBL/GenBank/DDBJ whole genome shotgun (WGS) entry which is preliminary data.</text>
</comment>
<accession>A0A2G8SS54</accession>
<dbReference type="AlphaFoldDB" id="A0A2G8SS54"/>
<evidence type="ECO:0000256" key="3">
    <source>
        <dbReference type="ARBA" id="ARBA00043970"/>
    </source>
</evidence>
<name>A0A2G8SS54_9APHY</name>
<dbReference type="GO" id="GO:0006103">
    <property type="term" value="P:2-oxoglutarate metabolic process"/>
    <property type="evidence" value="ECO:0007669"/>
    <property type="project" value="InterPro"/>
</dbReference>
<dbReference type="Proteomes" id="UP000230002">
    <property type="component" value="Unassembled WGS sequence"/>
</dbReference>
<dbReference type="Pfam" id="PF10937">
    <property type="entry name" value="Kgd4-YMR31"/>
    <property type="match status" value="1"/>
</dbReference>
<keyword evidence="5" id="KW-1185">Reference proteome</keyword>
<keyword evidence="2" id="KW-0496">Mitochondrion</keyword>